<evidence type="ECO:0000313" key="1">
    <source>
        <dbReference type="Proteomes" id="UP000095287"/>
    </source>
</evidence>
<protein>
    <submittedName>
        <fullName evidence="2">Ovule protein</fullName>
    </submittedName>
</protein>
<dbReference type="Proteomes" id="UP000095287">
    <property type="component" value="Unplaced"/>
</dbReference>
<sequence length="134" mass="15535">MIGPITSYRKTRWEKSDENLTHNNGWFSLYCLPSQKNKKKLEKRDVNRCKRTIGISISHPISRVAQSDPAASYTMVFSLYVPCSTRRMPLHPHFCPFVSILDLFCLFHSISTSLSQSFRIYFGKKPSNDLFPRS</sequence>
<keyword evidence="1" id="KW-1185">Reference proteome</keyword>
<dbReference type="WBParaSite" id="L893_g6167.t1">
    <property type="protein sequence ID" value="L893_g6167.t1"/>
    <property type="gene ID" value="L893_g6167"/>
</dbReference>
<reference evidence="2" key="1">
    <citation type="submission" date="2016-11" db="UniProtKB">
        <authorList>
            <consortium name="WormBaseParasite"/>
        </authorList>
    </citation>
    <scope>IDENTIFICATION</scope>
</reference>
<evidence type="ECO:0000313" key="2">
    <source>
        <dbReference type="WBParaSite" id="L893_g6167.t1"/>
    </source>
</evidence>
<accession>A0A1I8AJ93</accession>
<name>A0A1I8AJ93_9BILA</name>
<dbReference type="AlphaFoldDB" id="A0A1I8AJ93"/>
<organism evidence="1 2">
    <name type="scientific">Steinernema glaseri</name>
    <dbReference type="NCBI Taxonomy" id="37863"/>
    <lineage>
        <taxon>Eukaryota</taxon>
        <taxon>Metazoa</taxon>
        <taxon>Ecdysozoa</taxon>
        <taxon>Nematoda</taxon>
        <taxon>Chromadorea</taxon>
        <taxon>Rhabditida</taxon>
        <taxon>Tylenchina</taxon>
        <taxon>Panagrolaimomorpha</taxon>
        <taxon>Strongyloidoidea</taxon>
        <taxon>Steinernematidae</taxon>
        <taxon>Steinernema</taxon>
    </lineage>
</organism>
<proteinExistence type="predicted"/>